<dbReference type="EMBL" id="CAADHO010000003">
    <property type="protein sequence ID" value="VFQ44205.1"/>
    <property type="molecule type" value="Genomic_DNA"/>
</dbReference>
<gene>
    <name evidence="1" type="ORF">MSL71_18500</name>
</gene>
<dbReference type="AlphaFoldDB" id="A0A4U8YK59"/>
<organism evidence="1 2">
    <name type="scientific">Desulfoluna butyratoxydans</name>
    <dbReference type="NCBI Taxonomy" id="231438"/>
    <lineage>
        <taxon>Bacteria</taxon>
        <taxon>Pseudomonadati</taxon>
        <taxon>Thermodesulfobacteriota</taxon>
        <taxon>Desulfobacteria</taxon>
        <taxon>Desulfobacterales</taxon>
        <taxon>Desulfolunaceae</taxon>
        <taxon>Desulfoluna</taxon>
    </lineage>
</organism>
<proteinExistence type="predicted"/>
<reference evidence="1 2" key="1">
    <citation type="submission" date="2019-03" db="EMBL/GenBank/DDBJ databases">
        <authorList>
            <person name="Nijsse B."/>
        </authorList>
    </citation>
    <scope>NUCLEOTIDE SEQUENCE [LARGE SCALE GENOMIC DNA]</scope>
    <source>
        <strain evidence="1">Desulfoluna butyratoxydans MSL71</strain>
    </source>
</reference>
<dbReference type="RefSeq" id="WP_180139213.1">
    <property type="nucleotide sequence ID" value="NZ_CAADHO010000003.1"/>
</dbReference>
<evidence type="ECO:0000313" key="1">
    <source>
        <dbReference type="EMBL" id="VFQ44205.1"/>
    </source>
</evidence>
<keyword evidence="2" id="KW-1185">Reference proteome</keyword>
<evidence type="ECO:0000313" key="2">
    <source>
        <dbReference type="Proteomes" id="UP000507962"/>
    </source>
</evidence>
<sequence length="189" mass="19913">MLMKKGMLLMGRRCLVWMVMAGMVLGGTAPVFAGWNQTPDYMKPSDDVTYQEDQLYPEDAEMDTYQDRYAAPLFYMPDVYQTHRITGYGAVALTILAVASGDDSTFHKISGASAALCGVAAGTSGHMAYGGGINFRDGWTRENIHAGAGYLATAALVLAAGLGAADEDHETAGAVATAAAVVPVAVFVF</sequence>
<name>A0A4U8YK59_9BACT</name>
<protein>
    <submittedName>
        <fullName evidence="1">Uncharacterized protein</fullName>
    </submittedName>
</protein>
<accession>A0A4U8YK59</accession>
<dbReference type="Proteomes" id="UP000507962">
    <property type="component" value="Unassembled WGS sequence"/>
</dbReference>